<dbReference type="Gene3D" id="2.40.128.10">
    <property type="match status" value="1"/>
</dbReference>
<dbReference type="EMBL" id="QMFY01000024">
    <property type="protein sequence ID" value="RAV97922.1"/>
    <property type="molecule type" value="Genomic_DNA"/>
</dbReference>
<sequence>MRLKHLFNFSIGLTSVLLAACNTDDLQPTGIVTKPKTPSTEFTPPTYADDYASIASWGNRTSWNLANVHDPSVVYDGEYYYMYGTDASYGNEHVGHGHFHGRRSKDLVNWTYIGASMPATPTWVKDTLNNIRERAGLTPIDAPTFGHWAPVVRKVGDKYRMYYSIIVDNYIESGKTNTPANFDGSWTERAFIGLMETTSLKDNTWTDRGMVVSSATDRGTNWSRANLDDWSAYFKWNAIDPSYVVTPENEHWLVYGSWHSGIVALEINPTTGKPDKLETLTDHGVRIARRQNSDANRWQAQEGPEIIYNETTGFYYLFLAYDELSVAYNTRVCRSTNITGPWVGIDGKDITQGGDCWPMLTHPYKFNNHSGWVGISHCAVLQDEASGEWYYASQGRLPENTGGNTFSNAIMMGHIRHIRWTDDGWPVVMPERYAAVPQTAIVKNDLVGTWENITMEYQYKTLQTSTTLTLGADGKTTGAFTADWTYDETKKVLTIGDLKLCVERGLDWEASPRNITLIYSGLTANGRPVWGKKK</sequence>
<organism evidence="10 11">
    <name type="scientific">Pseudochryseolinea flava</name>
    <dbReference type="NCBI Taxonomy" id="2059302"/>
    <lineage>
        <taxon>Bacteria</taxon>
        <taxon>Pseudomonadati</taxon>
        <taxon>Bacteroidota</taxon>
        <taxon>Cytophagia</taxon>
        <taxon>Cytophagales</taxon>
        <taxon>Fulvivirgaceae</taxon>
        <taxon>Pseudochryseolinea</taxon>
    </lineage>
</organism>
<feature type="domain" description="Extracellular endo-alpha-(1-&gt;5)-L-arabinanase C-terminal" evidence="9">
    <location>
        <begin position="430"/>
        <end position="531"/>
    </location>
</feature>
<evidence type="ECO:0000256" key="2">
    <source>
        <dbReference type="ARBA" id="ARBA00009865"/>
    </source>
</evidence>
<dbReference type="GO" id="GO:0004553">
    <property type="term" value="F:hydrolase activity, hydrolyzing O-glycosyl compounds"/>
    <property type="evidence" value="ECO:0007669"/>
    <property type="project" value="InterPro"/>
</dbReference>
<dbReference type="Pfam" id="PF16369">
    <property type="entry name" value="GH43_C"/>
    <property type="match status" value="1"/>
</dbReference>
<dbReference type="AlphaFoldDB" id="A0A364XUU7"/>
<evidence type="ECO:0000256" key="5">
    <source>
        <dbReference type="PIRSR" id="PIRSR606710-1"/>
    </source>
</evidence>
<reference evidence="10 11" key="1">
    <citation type="submission" date="2018-06" db="EMBL/GenBank/DDBJ databases">
        <title>Chryseolinea flavus sp. nov., a member of the phylum Bacteroidetes isolated from soil.</title>
        <authorList>
            <person name="Li Y."/>
            <person name="Wang J."/>
        </authorList>
    </citation>
    <scope>NUCLEOTIDE SEQUENCE [LARGE SCALE GENOMIC DNA]</scope>
    <source>
        <strain evidence="10 11">SDU1-6</strain>
    </source>
</reference>
<feature type="chain" id="PRO_5016868683" evidence="8">
    <location>
        <begin position="20"/>
        <end position="534"/>
    </location>
</feature>
<dbReference type="Pfam" id="PF04616">
    <property type="entry name" value="Glyco_hydro_43"/>
    <property type="match status" value="1"/>
</dbReference>
<dbReference type="GO" id="GO:0005975">
    <property type="term" value="P:carbohydrate metabolic process"/>
    <property type="evidence" value="ECO:0007669"/>
    <property type="project" value="InterPro"/>
</dbReference>
<comment type="similarity">
    <text evidence="2 7">Belongs to the glycosyl hydrolase 43 family.</text>
</comment>
<keyword evidence="11" id="KW-1185">Reference proteome</keyword>
<feature type="site" description="Important for catalytic activity, responsible for pKa modulation of the active site Glu and correct orientation of both the proton donor and substrate" evidence="6">
    <location>
        <position position="240"/>
    </location>
</feature>
<dbReference type="RefSeq" id="WP_112749868.1">
    <property type="nucleotide sequence ID" value="NZ_QMFY01000024.1"/>
</dbReference>
<keyword evidence="4 7" id="KW-0326">Glycosidase</keyword>
<feature type="active site" description="Proton acceptor" evidence="5">
    <location>
        <position position="70"/>
    </location>
</feature>
<evidence type="ECO:0000256" key="3">
    <source>
        <dbReference type="ARBA" id="ARBA00022801"/>
    </source>
</evidence>
<feature type="active site" description="Proton donor" evidence="5">
    <location>
        <position position="302"/>
    </location>
</feature>
<evidence type="ECO:0000259" key="9">
    <source>
        <dbReference type="Pfam" id="PF16369"/>
    </source>
</evidence>
<keyword evidence="3 7" id="KW-0378">Hydrolase</keyword>
<dbReference type="InterPro" id="IPR050727">
    <property type="entry name" value="GH43_arabinanases"/>
</dbReference>
<dbReference type="Proteomes" id="UP000251889">
    <property type="component" value="Unassembled WGS sequence"/>
</dbReference>
<evidence type="ECO:0000256" key="8">
    <source>
        <dbReference type="SAM" id="SignalP"/>
    </source>
</evidence>
<name>A0A364XUU7_9BACT</name>
<protein>
    <submittedName>
        <fullName evidence="10">Arabinan endo-1,5-alpha-L-arabinosidase</fullName>
    </submittedName>
</protein>
<comment type="pathway">
    <text evidence="1">Glycan metabolism; L-arabinan degradation.</text>
</comment>
<accession>A0A364XUU7</accession>
<evidence type="ECO:0000256" key="6">
    <source>
        <dbReference type="PIRSR" id="PIRSR606710-2"/>
    </source>
</evidence>
<evidence type="ECO:0000313" key="10">
    <source>
        <dbReference type="EMBL" id="RAV97922.1"/>
    </source>
</evidence>
<dbReference type="SUPFAM" id="SSF75005">
    <property type="entry name" value="Arabinanase/levansucrase/invertase"/>
    <property type="match status" value="1"/>
</dbReference>
<evidence type="ECO:0000256" key="1">
    <source>
        <dbReference type="ARBA" id="ARBA00004834"/>
    </source>
</evidence>
<dbReference type="PROSITE" id="PS51257">
    <property type="entry name" value="PROKAR_LIPOPROTEIN"/>
    <property type="match status" value="1"/>
</dbReference>
<dbReference type="PANTHER" id="PTHR43301">
    <property type="entry name" value="ARABINAN ENDO-1,5-ALPHA-L-ARABINOSIDASE"/>
    <property type="match status" value="1"/>
</dbReference>
<dbReference type="InterPro" id="IPR032291">
    <property type="entry name" value="Abn2_C"/>
</dbReference>
<dbReference type="CDD" id="cd08998">
    <property type="entry name" value="GH43_Arb43a-like"/>
    <property type="match status" value="1"/>
</dbReference>
<keyword evidence="8" id="KW-0732">Signal</keyword>
<proteinExistence type="inferred from homology"/>
<dbReference type="InterPro" id="IPR006710">
    <property type="entry name" value="Glyco_hydro_43"/>
</dbReference>
<evidence type="ECO:0000256" key="7">
    <source>
        <dbReference type="RuleBase" id="RU361187"/>
    </source>
</evidence>
<comment type="caution">
    <text evidence="10">The sequence shown here is derived from an EMBL/GenBank/DDBJ whole genome shotgun (WGS) entry which is preliminary data.</text>
</comment>
<dbReference type="PANTHER" id="PTHR43301:SF3">
    <property type="entry name" value="ARABINAN ENDO-1,5-ALPHA-L-ARABINOSIDASE A-RELATED"/>
    <property type="match status" value="1"/>
</dbReference>
<dbReference type="Gene3D" id="2.115.10.20">
    <property type="entry name" value="Glycosyl hydrolase domain, family 43"/>
    <property type="match status" value="1"/>
</dbReference>
<evidence type="ECO:0000313" key="11">
    <source>
        <dbReference type="Proteomes" id="UP000251889"/>
    </source>
</evidence>
<dbReference type="OrthoDB" id="9801455at2"/>
<feature type="signal peptide" evidence="8">
    <location>
        <begin position="1"/>
        <end position="19"/>
    </location>
</feature>
<dbReference type="InterPro" id="IPR023296">
    <property type="entry name" value="Glyco_hydro_beta-prop_sf"/>
</dbReference>
<evidence type="ECO:0000256" key="4">
    <source>
        <dbReference type="ARBA" id="ARBA00023295"/>
    </source>
</evidence>
<gene>
    <name evidence="10" type="ORF">DQQ10_25965</name>
</gene>